<protein>
    <recommendedName>
        <fullName evidence="1">EH domain-containing protein</fullName>
    </recommendedName>
</protein>
<gene>
    <name evidence="2" type="ORF">D915_011075</name>
</gene>
<dbReference type="Gene3D" id="1.10.238.10">
    <property type="entry name" value="EF-hand"/>
    <property type="match status" value="1"/>
</dbReference>
<dbReference type="PANTHER" id="PTHR11216:SF174">
    <property type="entry name" value="GH06923P"/>
    <property type="match status" value="1"/>
</dbReference>
<dbReference type="PROSITE" id="PS50031">
    <property type="entry name" value="EH"/>
    <property type="match status" value="1"/>
</dbReference>
<accession>A0A4E0QVH2</accession>
<dbReference type="Proteomes" id="UP000230066">
    <property type="component" value="Unassembled WGS sequence"/>
</dbReference>
<dbReference type="EMBL" id="JXXN02011839">
    <property type="protein sequence ID" value="THD18434.1"/>
    <property type="molecule type" value="Genomic_DNA"/>
</dbReference>
<proteinExistence type="predicted"/>
<evidence type="ECO:0000313" key="3">
    <source>
        <dbReference type="Proteomes" id="UP000230066"/>
    </source>
</evidence>
<reference evidence="2" key="1">
    <citation type="submission" date="2019-03" db="EMBL/GenBank/DDBJ databases">
        <title>Improved annotation for the trematode Fasciola hepatica.</title>
        <authorList>
            <person name="Choi Y.-J."/>
            <person name="Martin J."/>
            <person name="Mitreva M."/>
        </authorList>
    </citation>
    <scope>NUCLEOTIDE SEQUENCE [LARGE SCALE GENOMIC DNA]</scope>
</reference>
<dbReference type="InterPro" id="IPR000261">
    <property type="entry name" value="EH_dom"/>
</dbReference>
<feature type="domain" description="EH" evidence="1">
    <location>
        <begin position="10"/>
        <end position="97"/>
    </location>
</feature>
<dbReference type="GO" id="GO:0005886">
    <property type="term" value="C:plasma membrane"/>
    <property type="evidence" value="ECO:0007669"/>
    <property type="project" value="TreeGrafter"/>
</dbReference>
<keyword evidence="3" id="KW-1185">Reference proteome</keyword>
<organism evidence="2 3">
    <name type="scientific">Fasciola hepatica</name>
    <name type="common">Liver fluke</name>
    <dbReference type="NCBI Taxonomy" id="6192"/>
    <lineage>
        <taxon>Eukaryota</taxon>
        <taxon>Metazoa</taxon>
        <taxon>Spiralia</taxon>
        <taxon>Lophotrochozoa</taxon>
        <taxon>Platyhelminthes</taxon>
        <taxon>Trematoda</taxon>
        <taxon>Digenea</taxon>
        <taxon>Plagiorchiida</taxon>
        <taxon>Echinostomata</taxon>
        <taxon>Echinostomatoidea</taxon>
        <taxon>Fasciolidae</taxon>
        <taxon>Fasciola</taxon>
    </lineage>
</organism>
<dbReference type="Pfam" id="PF12763">
    <property type="entry name" value="EH"/>
    <property type="match status" value="1"/>
</dbReference>
<dbReference type="GO" id="GO:0006897">
    <property type="term" value="P:endocytosis"/>
    <property type="evidence" value="ECO:0007669"/>
    <property type="project" value="TreeGrafter"/>
</dbReference>
<evidence type="ECO:0000259" key="1">
    <source>
        <dbReference type="PROSITE" id="PS50031"/>
    </source>
</evidence>
<dbReference type="GO" id="GO:0016197">
    <property type="term" value="P:endosomal transport"/>
    <property type="evidence" value="ECO:0007669"/>
    <property type="project" value="TreeGrafter"/>
</dbReference>
<name>A0A4E0QVH2_FASHE</name>
<dbReference type="SMART" id="SM00027">
    <property type="entry name" value="EH"/>
    <property type="match status" value="1"/>
</dbReference>
<dbReference type="SUPFAM" id="SSF47473">
    <property type="entry name" value="EF-hand"/>
    <property type="match status" value="1"/>
</dbReference>
<dbReference type="AlphaFoldDB" id="A0A4E0QVH2"/>
<dbReference type="GO" id="GO:0005737">
    <property type="term" value="C:cytoplasm"/>
    <property type="evidence" value="ECO:0007669"/>
    <property type="project" value="TreeGrafter"/>
</dbReference>
<dbReference type="PANTHER" id="PTHR11216">
    <property type="entry name" value="EH DOMAIN"/>
    <property type="match status" value="1"/>
</dbReference>
<comment type="caution">
    <text evidence="2">The sequence shown here is derived from an EMBL/GenBank/DDBJ whole genome shotgun (WGS) entry which is preliminary data.</text>
</comment>
<dbReference type="InterPro" id="IPR011992">
    <property type="entry name" value="EF-hand-dom_pair"/>
</dbReference>
<evidence type="ECO:0000313" key="2">
    <source>
        <dbReference type="EMBL" id="THD18434.1"/>
    </source>
</evidence>
<sequence length="167" mass="18822">MERLQLREQEVVYYFDTFDTYDTENRGKIKIDGAEALFDQSGLPVGTLNKIIDLCGAHRFGYFGRIQFFMALKLISLAQSGYDVSLEALKVHGRDLPLPNFNSEVPLTSKCTTVANLEAFSNSKANPNTDVSDAAVSFSSIVLYFFLRFFLNTHRSLNKVITGHNCY</sequence>